<dbReference type="InterPro" id="IPR032675">
    <property type="entry name" value="LRR_dom_sf"/>
</dbReference>
<organism evidence="1 2">
    <name type="scientific">Armillaria gallica</name>
    <name type="common">Bulbous honey fungus</name>
    <name type="synonym">Armillaria bulbosa</name>
    <dbReference type="NCBI Taxonomy" id="47427"/>
    <lineage>
        <taxon>Eukaryota</taxon>
        <taxon>Fungi</taxon>
        <taxon>Dikarya</taxon>
        <taxon>Basidiomycota</taxon>
        <taxon>Agaricomycotina</taxon>
        <taxon>Agaricomycetes</taxon>
        <taxon>Agaricomycetidae</taxon>
        <taxon>Agaricales</taxon>
        <taxon>Marasmiineae</taxon>
        <taxon>Physalacriaceae</taxon>
        <taxon>Armillaria</taxon>
    </lineage>
</organism>
<proteinExistence type="predicted"/>
<name>A0A2H3D2Y0_ARMGA</name>
<dbReference type="Proteomes" id="UP000217790">
    <property type="component" value="Unassembled WGS sequence"/>
</dbReference>
<keyword evidence="2" id="KW-1185">Reference proteome</keyword>
<evidence type="ECO:0000313" key="2">
    <source>
        <dbReference type="Proteomes" id="UP000217790"/>
    </source>
</evidence>
<gene>
    <name evidence="1" type="ORF">ARMGADRAFT_1019544</name>
</gene>
<dbReference type="InParanoid" id="A0A2H3D2Y0"/>
<evidence type="ECO:0000313" key="1">
    <source>
        <dbReference type="EMBL" id="PBK82683.1"/>
    </source>
</evidence>
<dbReference type="OrthoDB" id="2900694at2759"/>
<dbReference type="EMBL" id="KZ293714">
    <property type="protein sequence ID" value="PBK82683.1"/>
    <property type="molecule type" value="Genomic_DNA"/>
</dbReference>
<dbReference type="Gene3D" id="3.80.10.10">
    <property type="entry name" value="Ribonuclease Inhibitor"/>
    <property type="match status" value="1"/>
</dbReference>
<dbReference type="OMA" id="AWIRKSN"/>
<reference evidence="2" key="1">
    <citation type="journal article" date="2017" name="Nat. Ecol. Evol.">
        <title>Genome expansion and lineage-specific genetic innovations in the forest pathogenic fungi Armillaria.</title>
        <authorList>
            <person name="Sipos G."/>
            <person name="Prasanna A.N."/>
            <person name="Walter M.C."/>
            <person name="O'Connor E."/>
            <person name="Balint B."/>
            <person name="Krizsan K."/>
            <person name="Kiss B."/>
            <person name="Hess J."/>
            <person name="Varga T."/>
            <person name="Slot J."/>
            <person name="Riley R."/>
            <person name="Boka B."/>
            <person name="Rigling D."/>
            <person name="Barry K."/>
            <person name="Lee J."/>
            <person name="Mihaltcheva S."/>
            <person name="LaButti K."/>
            <person name="Lipzen A."/>
            <person name="Waldron R."/>
            <person name="Moloney N.M."/>
            <person name="Sperisen C."/>
            <person name="Kredics L."/>
            <person name="Vagvoelgyi C."/>
            <person name="Patrignani A."/>
            <person name="Fitzpatrick D."/>
            <person name="Nagy I."/>
            <person name="Doyle S."/>
            <person name="Anderson J.B."/>
            <person name="Grigoriev I.V."/>
            <person name="Gueldener U."/>
            <person name="Muensterkoetter M."/>
            <person name="Nagy L.G."/>
        </authorList>
    </citation>
    <scope>NUCLEOTIDE SEQUENCE [LARGE SCALE GENOMIC DNA]</scope>
    <source>
        <strain evidence="2">Ar21-2</strain>
    </source>
</reference>
<dbReference type="AlphaFoldDB" id="A0A2H3D2Y0"/>
<sequence>MLQALASAHPAATHVRHLKILSLSDQYTAYAKEYIDFDLKPRQECLTRISPSEMAMLKRALQTVLPLAMAGLRSLNSLIIYTCGHDPRWAVNLLINFAVTHTGLEKFSHLTSAEQGDLRPFITQAVTKLRRLSLSYWIDRHSPLVPILVQIIGKNPALSCLELNNGANDKSNESFNTLLSGIPDDVSLPLSRLVLGSFDVTVDDRLMDHFCSLTELRLGEATSFVINDRKNIPDIWTALQANSIYLKNISIPSSHVSFQLMEYLNSYCGLEELELQHFSRPIQNHTASQYEIELAETLFSSVIPKHAGSLHTLMIFSHLEHPWQFSVTRSAVLAQCHSLIKLGVCMERGASERRTRKEMIYYGAEITVPIPGPAMNTRDVVRDMESLVRMAESLPSLEGLWISMESITLASMGVNDSHPGALEYINNFRFPDHYAALQYGLDKVAPERRERPLKIFVGAQVYMARDGAWIRKSNGPSRGRDVSYSESAALSWGF</sequence>
<dbReference type="SUPFAM" id="SSF52047">
    <property type="entry name" value="RNI-like"/>
    <property type="match status" value="1"/>
</dbReference>
<evidence type="ECO:0008006" key="3">
    <source>
        <dbReference type="Google" id="ProtNLM"/>
    </source>
</evidence>
<dbReference type="STRING" id="47427.A0A2H3D2Y0"/>
<accession>A0A2H3D2Y0</accession>
<protein>
    <recommendedName>
        <fullName evidence="3">F-box domain-containing protein</fullName>
    </recommendedName>
</protein>